<evidence type="ECO:0000313" key="7">
    <source>
        <dbReference type="Proteomes" id="UP001295684"/>
    </source>
</evidence>
<keyword evidence="7" id="KW-1185">Reference proteome</keyword>
<reference evidence="6" key="1">
    <citation type="submission" date="2023-07" db="EMBL/GenBank/DDBJ databases">
        <authorList>
            <consortium name="AG Swart"/>
            <person name="Singh M."/>
            <person name="Singh A."/>
            <person name="Seah K."/>
            <person name="Emmerich C."/>
        </authorList>
    </citation>
    <scope>NUCLEOTIDE SEQUENCE</scope>
    <source>
        <strain evidence="6">DP1</strain>
    </source>
</reference>
<dbReference type="GO" id="GO:0008289">
    <property type="term" value="F:lipid binding"/>
    <property type="evidence" value="ECO:0007669"/>
    <property type="project" value="UniProtKB-KW"/>
</dbReference>
<evidence type="ECO:0000256" key="3">
    <source>
        <dbReference type="ARBA" id="ARBA00022927"/>
    </source>
</evidence>
<evidence type="ECO:0000259" key="5">
    <source>
        <dbReference type="Pfam" id="PF05351"/>
    </source>
</evidence>
<dbReference type="InterPro" id="IPR008015">
    <property type="entry name" value="PDED_dom"/>
</dbReference>
<dbReference type="SUPFAM" id="SSF81296">
    <property type="entry name" value="E set domains"/>
    <property type="match status" value="1"/>
</dbReference>
<dbReference type="Pfam" id="PF05351">
    <property type="entry name" value="GMP_PDE_delta"/>
    <property type="match status" value="1"/>
</dbReference>
<evidence type="ECO:0000256" key="1">
    <source>
        <dbReference type="ARBA" id="ARBA00008102"/>
    </source>
</evidence>
<dbReference type="PANTHER" id="PTHR12951">
    <property type="entry name" value="RETINAL PROTEIN 4"/>
    <property type="match status" value="1"/>
</dbReference>
<organism evidence="6 7">
    <name type="scientific">Euplotes crassus</name>
    <dbReference type="NCBI Taxonomy" id="5936"/>
    <lineage>
        <taxon>Eukaryota</taxon>
        <taxon>Sar</taxon>
        <taxon>Alveolata</taxon>
        <taxon>Ciliophora</taxon>
        <taxon>Intramacronucleata</taxon>
        <taxon>Spirotrichea</taxon>
        <taxon>Hypotrichia</taxon>
        <taxon>Euplotida</taxon>
        <taxon>Euplotidae</taxon>
        <taxon>Moneuplotes</taxon>
    </lineage>
</organism>
<dbReference type="GO" id="GO:0042953">
    <property type="term" value="P:lipoprotein transport"/>
    <property type="evidence" value="ECO:0007669"/>
    <property type="project" value="TreeGrafter"/>
</dbReference>
<dbReference type="InterPro" id="IPR014756">
    <property type="entry name" value="Ig_E-set"/>
</dbReference>
<proteinExistence type="inferred from homology"/>
<dbReference type="FunFam" id="2.70.50.40:FF:000003">
    <property type="entry name" value="UNC119 homologue, putative"/>
    <property type="match status" value="1"/>
</dbReference>
<dbReference type="Proteomes" id="UP001295684">
    <property type="component" value="Unassembled WGS sequence"/>
</dbReference>
<keyword evidence="4" id="KW-0446">Lipid-binding</keyword>
<evidence type="ECO:0000256" key="4">
    <source>
        <dbReference type="ARBA" id="ARBA00023121"/>
    </source>
</evidence>
<feature type="domain" description="GMP phosphodiesterase delta subunit" evidence="5">
    <location>
        <begin position="46"/>
        <end position="198"/>
    </location>
</feature>
<keyword evidence="3" id="KW-0653">Protein transport</keyword>
<accession>A0AAD2D6B1</accession>
<dbReference type="EMBL" id="CAMPGE010023206">
    <property type="protein sequence ID" value="CAI2381171.1"/>
    <property type="molecule type" value="Genomic_DNA"/>
</dbReference>
<name>A0AAD2D6B1_EUPCR</name>
<dbReference type="GO" id="GO:0005929">
    <property type="term" value="C:cilium"/>
    <property type="evidence" value="ECO:0007669"/>
    <property type="project" value="TreeGrafter"/>
</dbReference>
<dbReference type="GO" id="GO:0060271">
    <property type="term" value="P:cilium assembly"/>
    <property type="evidence" value="ECO:0007669"/>
    <property type="project" value="TreeGrafter"/>
</dbReference>
<sequence length="205" mass="24422">MVEKYNNFTLKMENSEKKELDIETFDPETARNMTEPSKQYLCKLSDNTYNIQFLRYKIRDMDSGITLVDIQDEAPEDLPVNEDLIQDEDRLLRYQFGPDFLELKNIGTTLEFSVGDKEVKDLVMIEKHYFKDELLKQYEFDFKFCIPNTQNSWEIIYELPDVEDKKREIIASPWETKSDTFFFVQGKLVIHTRALYDYSPFEPSI</sequence>
<comment type="caution">
    <text evidence="6">The sequence shown here is derived from an EMBL/GenBank/DDBJ whole genome shotgun (WGS) entry which is preliminary data.</text>
</comment>
<dbReference type="Gene3D" id="2.70.50.40">
    <property type="entry name" value="GMP phosphodiesterase, delta subunit"/>
    <property type="match status" value="1"/>
</dbReference>
<comment type="similarity">
    <text evidence="1">Belongs to the PDE6D/unc-119 family.</text>
</comment>
<dbReference type="PANTHER" id="PTHR12951:SF1">
    <property type="entry name" value="PROTEIN UNC-119 HOMOLOG"/>
    <property type="match status" value="1"/>
</dbReference>
<evidence type="ECO:0000313" key="6">
    <source>
        <dbReference type="EMBL" id="CAI2381171.1"/>
    </source>
</evidence>
<evidence type="ECO:0000256" key="2">
    <source>
        <dbReference type="ARBA" id="ARBA00022448"/>
    </source>
</evidence>
<keyword evidence="2" id="KW-0813">Transport</keyword>
<dbReference type="InterPro" id="IPR037036">
    <property type="entry name" value="PDED_dom_sf"/>
</dbReference>
<dbReference type="AlphaFoldDB" id="A0AAD2D6B1"/>
<protein>
    <recommendedName>
        <fullName evidence="5">GMP phosphodiesterase delta subunit domain-containing protein</fullName>
    </recommendedName>
</protein>
<gene>
    <name evidence="6" type="ORF">ECRASSUSDP1_LOCUS22618</name>
</gene>
<dbReference type="InterPro" id="IPR051519">
    <property type="entry name" value="PDE6D_unc-119_myristoyl-bd"/>
</dbReference>